<name>A0A964FGE3_9CYAN</name>
<reference evidence="1" key="1">
    <citation type="journal article" date="2021" name="Antonie Van Leeuwenhoek">
        <title>Draft genome and description of Waterburya agarophytonicola gen. nov. sp. nov. (Pleurocapsales, Cyanobacteria): a seaweed symbiont.</title>
        <authorList>
            <person name="Bonthond G."/>
            <person name="Shalygin S."/>
            <person name="Bayer T."/>
            <person name="Weinberger F."/>
        </authorList>
    </citation>
    <scope>NUCLEOTIDE SEQUENCE</scope>
    <source>
        <strain evidence="1">KI4</strain>
    </source>
</reference>
<comment type="caution">
    <text evidence="1">The sequence shown here is derived from an EMBL/GenBank/DDBJ whole genome shotgun (WGS) entry which is preliminary data.</text>
</comment>
<proteinExistence type="predicted"/>
<sequence length="81" mass="9589">MAVQLNGLRQRVDPHWERGLSYLKIGIRWLKGVLHKGRDLFAPIPLFSQNIQPCFASKKKRREYYDAIWFTRISEVKCSNI</sequence>
<dbReference type="EMBL" id="JADWDC010000010">
    <property type="protein sequence ID" value="MCC0176504.1"/>
    <property type="molecule type" value="Genomic_DNA"/>
</dbReference>
<keyword evidence="2" id="KW-1185">Reference proteome</keyword>
<accession>A0A964FGE3</accession>
<evidence type="ECO:0000313" key="2">
    <source>
        <dbReference type="Proteomes" id="UP000729733"/>
    </source>
</evidence>
<evidence type="ECO:0000313" key="1">
    <source>
        <dbReference type="EMBL" id="MCC0176504.1"/>
    </source>
</evidence>
<gene>
    <name evidence="1" type="ORF">I4641_05865</name>
</gene>
<protein>
    <submittedName>
        <fullName evidence="1">Uncharacterized protein</fullName>
    </submittedName>
</protein>
<dbReference type="Proteomes" id="UP000729733">
    <property type="component" value="Unassembled WGS sequence"/>
</dbReference>
<organism evidence="1 2">
    <name type="scientific">Waterburya agarophytonicola KI4</name>
    <dbReference type="NCBI Taxonomy" id="2874699"/>
    <lineage>
        <taxon>Bacteria</taxon>
        <taxon>Bacillati</taxon>
        <taxon>Cyanobacteriota</taxon>
        <taxon>Cyanophyceae</taxon>
        <taxon>Pleurocapsales</taxon>
        <taxon>Hyellaceae</taxon>
        <taxon>Waterburya</taxon>
        <taxon>Waterburya agarophytonicola</taxon>
    </lineage>
</organism>
<dbReference type="AlphaFoldDB" id="A0A964FGE3"/>